<evidence type="ECO:0000256" key="1">
    <source>
        <dbReference type="ARBA" id="ARBA00007197"/>
    </source>
</evidence>
<dbReference type="GeneID" id="38458172"/>
<dbReference type="GO" id="GO:1990904">
    <property type="term" value="C:ribonucleoprotein complex"/>
    <property type="evidence" value="ECO:0007669"/>
    <property type="project" value="UniProtKB-KW"/>
</dbReference>
<keyword evidence="3" id="KW-0687">Ribonucleoprotein</keyword>
<dbReference type="InterPro" id="IPR014719">
    <property type="entry name" value="Ribosomal_bL12_C/ClpS-like"/>
</dbReference>
<feature type="domain" description="Large ribosomal subunit protein bL12 C-terminal" evidence="4">
    <location>
        <begin position="63"/>
        <end position="129"/>
    </location>
</feature>
<gene>
    <name evidence="6" type="primary">rpl12</name>
    <name evidence="6" type="ORF">Capsosi_019</name>
</gene>
<dbReference type="SUPFAM" id="SSF54736">
    <property type="entry name" value="ClpS-like"/>
    <property type="match status" value="1"/>
</dbReference>
<dbReference type="EMBL" id="MH790906">
    <property type="protein sequence ID" value="AYV89967.1"/>
    <property type="molecule type" value="Genomic_DNA"/>
</dbReference>
<feature type="domain" description="Large ribosomal subunit protein bL12 oligomerization" evidence="5">
    <location>
        <begin position="4"/>
        <end position="46"/>
    </location>
</feature>
<accession>A0A3P8MUK5</accession>
<dbReference type="RefSeq" id="YP_009538361.1">
    <property type="nucleotide sequence ID" value="NC_039920.1"/>
</dbReference>
<dbReference type="InterPro" id="IPR013823">
    <property type="entry name" value="Ribosomal_bL12_C"/>
</dbReference>
<dbReference type="HAMAP" id="MF_00368">
    <property type="entry name" value="Ribosomal_bL12"/>
    <property type="match status" value="1"/>
</dbReference>
<dbReference type="AlphaFoldDB" id="A0A3P8MUK5"/>
<sequence length="130" mass="13589">MSTTVEQIIDQLKTLTLLESSELVTLIESTFGVDASASVNVGGAVATGDNGNGEEAQAEKTTFDVMVEAIDSTKRVAVLKVIRKLTTLGLADAKEFTTSLPKALKEGVSKDEAEEAKTALEEVGATVTIS</sequence>
<comment type="similarity">
    <text evidence="1">Belongs to the bacterial ribosomal protein bL12 family.</text>
</comment>
<keyword evidence="2 6" id="KW-0689">Ribosomal protein</keyword>
<reference evidence="6" key="1">
    <citation type="journal article" date="2018" name="J. Phycol.">
        <title>Flip-flop organization in the chloroplast genome of Capsosiphon fulvescens (Ulvophyceae, Chlorophyta.</title>
        <authorList>
            <person name="Kim D."/>
            <person name="Lee J."/>
            <person name="Choi J.W."/>
            <person name="Yang J.H."/>
            <person name="Hwang I.K."/>
            <person name="Yoon H.S."/>
        </authorList>
    </citation>
    <scope>NUCLEOTIDE SEQUENCE</scope>
    <source>
        <strain evidence="6">TypeA</strain>
        <strain evidence="7">TypeB</strain>
    </source>
</reference>
<dbReference type="Gene3D" id="1.20.5.710">
    <property type="entry name" value="Single helix bin"/>
    <property type="match status" value="1"/>
</dbReference>
<name>A0A3P8MUK5_9CHLO</name>
<dbReference type="FunFam" id="3.30.1390.10:FF:000001">
    <property type="entry name" value="50S ribosomal protein L7/L12"/>
    <property type="match status" value="1"/>
</dbReference>
<organism evidence="6">
    <name type="scientific">Capsosiphon fulvescens</name>
    <dbReference type="NCBI Taxonomy" id="205396"/>
    <lineage>
        <taxon>Eukaryota</taxon>
        <taxon>Viridiplantae</taxon>
        <taxon>Chlorophyta</taxon>
        <taxon>core chlorophytes</taxon>
        <taxon>Ulvophyceae</taxon>
        <taxon>OUU clade</taxon>
        <taxon>Ulotrichales</taxon>
        <taxon>Ulotrichaceae</taxon>
        <taxon>Capsosiphon</taxon>
    </lineage>
</organism>
<evidence type="ECO:0000259" key="5">
    <source>
        <dbReference type="Pfam" id="PF16320"/>
    </source>
</evidence>
<evidence type="ECO:0000256" key="3">
    <source>
        <dbReference type="ARBA" id="ARBA00023274"/>
    </source>
</evidence>
<dbReference type="InterPro" id="IPR008932">
    <property type="entry name" value="Ribosomal_bL12_oligo"/>
</dbReference>
<dbReference type="PANTHER" id="PTHR45987:SF4">
    <property type="entry name" value="LARGE RIBOSOMAL SUBUNIT PROTEIN BL12M"/>
    <property type="match status" value="1"/>
</dbReference>
<dbReference type="NCBIfam" id="TIGR00855">
    <property type="entry name" value="L12"/>
    <property type="match status" value="1"/>
</dbReference>
<dbReference type="Pfam" id="PF00542">
    <property type="entry name" value="Ribosomal_L12"/>
    <property type="match status" value="1"/>
</dbReference>
<dbReference type="Gene3D" id="3.30.1390.10">
    <property type="match status" value="1"/>
</dbReference>
<dbReference type="Pfam" id="PF16320">
    <property type="entry name" value="Ribosomal_L12_N"/>
    <property type="match status" value="1"/>
</dbReference>
<evidence type="ECO:0000313" key="6">
    <source>
        <dbReference type="EMBL" id="AWX64050.1"/>
    </source>
</evidence>
<dbReference type="GO" id="GO:0005737">
    <property type="term" value="C:cytoplasm"/>
    <property type="evidence" value="ECO:0007669"/>
    <property type="project" value="UniProtKB-ARBA"/>
</dbReference>
<evidence type="ECO:0000313" key="7">
    <source>
        <dbReference type="EMBL" id="AYV89967.1"/>
    </source>
</evidence>
<dbReference type="GO" id="GO:0005840">
    <property type="term" value="C:ribosome"/>
    <property type="evidence" value="ECO:0007669"/>
    <property type="project" value="UniProtKB-KW"/>
</dbReference>
<evidence type="ECO:0000259" key="4">
    <source>
        <dbReference type="Pfam" id="PF00542"/>
    </source>
</evidence>
<evidence type="ECO:0000256" key="2">
    <source>
        <dbReference type="ARBA" id="ARBA00022980"/>
    </source>
</evidence>
<dbReference type="InterPro" id="IPR000206">
    <property type="entry name" value="Ribosomal_bL12"/>
</dbReference>
<dbReference type="GO" id="GO:0003729">
    <property type="term" value="F:mRNA binding"/>
    <property type="evidence" value="ECO:0007669"/>
    <property type="project" value="TreeGrafter"/>
</dbReference>
<protein>
    <submittedName>
        <fullName evidence="6">Ribosomal protein L12</fullName>
    </submittedName>
</protein>
<dbReference type="GO" id="GO:0003735">
    <property type="term" value="F:structural constituent of ribosome"/>
    <property type="evidence" value="ECO:0007669"/>
    <property type="project" value="InterPro"/>
</dbReference>
<proteinExistence type="inferred from homology"/>
<keyword evidence="6" id="KW-0934">Plastid</keyword>
<dbReference type="InterPro" id="IPR036235">
    <property type="entry name" value="Ribosomal_bL12_oligo_N_sf"/>
</dbReference>
<dbReference type="GO" id="GO:0006412">
    <property type="term" value="P:translation"/>
    <property type="evidence" value="ECO:0007669"/>
    <property type="project" value="InterPro"/>
</dbReference>
<dbReference type="EMBL" id="MG727869">
    <property type="protein sequence ID" value="AWX64050.1"/>
    <property type="molecule type" value="Genomic_DNA"/>
</dbReference>
<dbReference type="SUPFAM" id="SSF48300">
    <property type="entry name" value="Ribosomal protein L7/12, oligomerisation (N-terminal) domain"/>
    <property type="match status" value="1"/>
</dbReference>
<dbReference type="PANTHER" id="PTHR45987">
    <property type="entry name" value="39S RIBOSOMAL PROTEIN L12"/>
    <property type="match status" value="1"/>
</dbReference>
<dbReference type="CDD" id="cd00387">
    <property type="entry name" value="Ribosomal_L7_L12"/>
    <property type="match status" value="1"/>
</dbReference>
<geneLocation type="plastid" evidence="6"/>